<dbReference type="SUPFAM" id="SSF53254">
    <property type="entry name" value="Phosphoglycerate mutase-like"/>
    <property type="match status" value="1"/>
</dbReference>
<dbReference type="Gene3D" id="3.40.50.1240">
    <property type="entry name" value="Phosphoglycerate mutase-like"/>
    <property type="match status" value="1"/>
</dbReference>
<dbReference type="GO" id="GO:0006003">
    <property type="term" value="P:fructose 2,6-bisphosphate metabolic process"/>
    <property type="evidence" value="ECO:0007669"/>
    <property type="project" value="InterPro"/>
</dbReference>
<protein>
    <submittedName>
        <fullName evidence="1">Uncharacterized protein</fullName>
    </submittedName>
</protein>
<keyword evidence="2" id="KW-1185">Reference proteome</keyword>
<dbReference type="InterPro" id="IPR003094">
    <property type="entry name" value="6Pfruct_kin"/>
</dbReference>
<dbReference type="PIRSF" id="PIRSF000709">
    <property type="entry name" value="6PFK_2-Ptase"/>
    <property type="match status" value="1"/>
</dbReference>
<dbReference type="InterPro" id="IPR013078">
    <property type="entry name" value="His_Pase_superF_clade-1"/>
</dbReference>
<dbReference type="AlphaFoldDB" id="A0A2R8AKS4"/>
<name>A0A2R8AKS4_9RHOB</name>
<organism evidence="1 2">
    <name type="scientific">Aliiroseovarius pelagivivens</name>
    <dbReference type="NCBI Taxonomy" id="1639690"/>
    <lineage>
        <taxon>Bacteria</taxon>
        <taxon>Pseudomonadati</taxon>
        <taxon>Pseudomonadota</taxon>
        <taxon>Alphaproteobacteria</taxon>
        <taxon>Rhodobacterales</taxon>
        <taxon>Paracoccaceae</taxon>
        <taxon>Aliiroseovarius</taxon>
    </lineage>
</organism>
<proteinExistence type="predicted"/>
<dbReference type="GO" id="GO:0005829">
    <property type="term" value="C:cytosol"/>
    <property type="evidence" value="ECO:0007669"/>
    <property type="project" value="TreeGrafter"/>
</dbReference>
<dbReference type="Pfam" id="PF00300">
    <property type="entry name" value="His_Phos_1"/>
    <property type="match status" value="1"/>
</dbReference>
<dbReference type="PANTHER" id="PTHR10606">
    <property type="entry name" value="6-PHOSPHOFRUCTO-2-KINASE/FRUCTOSE-2,6-BISPHOSPHATASE"/>
    <property type="match status" value="1"/>
</dbReference>
<evidence type="ECO:0000313" key="2">
    <source>
        <dbReference type="Proteomes" id="UP000244911"/>
    </source>
</evidence>
<dbReference type="InterPro" id="IPR029033">
    <property type="entry name" value="His_PPase_superfam"/>
</dbReference>
<evidence type="ECO:0000313" key="1">
    <source>
        <dbReference type="EMBL" id="SPF76658.1"/>
    </source>
</evidence>
<dbReference type="GO" id="GO:0005524">
    <property type="term" value="F:ATP binding"/>
    <property type="evidence" value="ECO:0007669"/>
    <property type="project" value="InterPro"/>
</dbReference>
<accession>A0A2R8AKS4</accession>
<gene>
    <name evidence="1" type="ORF">ALP8811_01669</name>
</gene>
<dbReference type="Proteomes" id="UP000244911">
    <property type="component" value="Unassembled WGS sequence"/>
</dbReference>
<reference evidence="1 2" key="1">
    <citation type="submission" date="2018-03" db="EMBL/GenBank/DDBJ databases">
        <authorList>
            <person name="Keele B.F."/>
        </authorList>
    </citation>
    <scope>NUCLEOTIDE SEQUENCE [LARGE SCALE GENOMIC DNA]</scope>
    <source>
        <strain evidence="1 2">CECT 8811</strain>
    </source>
</reference>
<dbReference type="EMBL" id="OMOI01000001">
    <property type="protein sequence ID" value="SPF76658.1"/>
    <property type="molecule type" value="Genomic_DNA"/>
</dbReference>
<sequence>MAGMLRRAVGDRTDFMVFSSPQGRSMNTARIVTAGTGAPITQNALLTEIAFGAWEGKTLEQIRKSWPDLAALAEQDMVNWHFNAPGGETLLDLEARADSLLNALRGPAVIFTHGVLSRVLRARWLGLDDGGMMDLPGGQGVIFHLHPDHGHCVIEK</sequence>
<dbReference type="GO" id="GO:0003873">
    <property type="term" value="F:6-phosphofructo-2-kinase activity"/>
    <property type="evidence" value="ECO:0007669"/>
    <property type="project" value="TreeGrafter"/>
</dbReference>